<dbReference type="EMBL" id="JACVVK020000356">
    <property type="protein sequence ID" value="KAK7477178.1"/>
    <property type="molecule type" value="Genomic_DNA"/>
</dbReference>
<dbReference type="Pfam" id="PF18014">
    <property type="entry name" value="Acetyltransf_18"/>
    <property type="match status" value="1"/>
</dbReference>
<dbReference type="SUPFAM" id="SSF50998">
    <property type="entry name" value="Quinoprotein alcohol dehydrogenase-like"/>
    <property type="match status" value="1"/>
</dbReference>
<dbReference type="CDD" id="cd04301">
    <property type="entry name" value="NAT_SF"/>
    <property type="match status" value="1"/>
</dbReference>
<name>A0ABD0JRF6_9CAEN</name>
<dbReference type="InterPro" id="IPR052729">
    <property type="entry name" value="Acyl/Acetyltrans_Enzymes"/>
</dbReference>
<dbReference type="PANTHER" id="PTHR47237:SF1">
    <property type="entry name" value="SLL0310 PROTEIN"/>
    <property type="match status" value="1"/>
</dbReference>
<dbReference type="Pfam" id="PF00583">
    <property type="entry name" value="Acetyltransf_1"/>
    <property type="match status" value="1"/>
</dbReference>
<dbReference type="SUPFAM" id="SSF55729">
    <property type="entry name" value="Acyl-CoA N-acyltransferases (Nat)"/>
    <property type="match status" value="1"/>
</dbReference>
<keyword evidence="3" id="KW-1185">Reference proteome</keyword>
<feature type="domain" description="N-acetyltransferase" evidence="1">
    <location>
        <begin position="355"/>
        <end position="494"/>
    </location>
</feature>
<dbReference type="PANTHER" id="PTHR47237">
    <property type="entry name" value="SLL0310 PROTEIN"/>
    <property type="match status" value="1"/>
</dbReference>
<dbReference type="InterPro" id="IPR041496">
    <property type="entry name" value="YitH/HolE_GNAT"/>
</dbReference>
<dbReference type="Proteomes" id="UP001519460">
    <property type="component" value="Unassembled WGS sequence"/>
</dbReference>
<comment type="caution">
    <text evidence="2">The sequence shown here is derived from an EMBL/GenBank/DDBJ whole genome shotgun (WGS) entry which is preliminary data.</text>
</comment>
<dbReference type="AlphaFoldDB" id="A0ABD0JRF6"/>
<evidence type="ECO:0000313" key="2">
    <source>
        <dbReference type="EMBL" id="KAK7477178.1"/>
    </source>
</evidence>
<sequence length="642" mass="72280">MSHGGDPTVPSDVHTRRSGWLVALSGATGKQLGTHLAMPEDRETYCAPTVHTRRDGSQYILYGSGGETVGGQFLAISMTDFYRHIYQKPRDSPVPNVKGDYRQWGFKPPSAKGEISIFVAEEKGVMVPPVMVDMNRDGVKDILMNSFDGNMVLFDGETLESCGRSSSRAGSPTARQLQTVIVDGRDGTVLWNMTTVKYDVTSDLIARTGAKNRDVFLFRAQGRRGRDPMERGAIHGATGIQRVVNYVECESDQTVYIAEFFALDRTTMAQPIKLWEKGSEKHHYQLTERDQQKVAAVREKYGNNASSTDDEIPWTRGKRDALSKDDKPFCILMQPDERTTVCHGLSDAQRQKVDYEIRQMRRGDLNGLYALLAENKWNMERDYLECVFDTDPSGLLVVLTEDGHVIGHNGILAHGDHVASSGMNIVKEQYRELGIGRELFKRVMGVMRERNVGGTSLSNRISFYAQFGWTIPSYTLHYNQGPVNPDFINTQPKVDGLKIVPVTEELFEDVLGYDSELHTVPRPKYLHNWVMFHKAKSFAALKNGKVCGYSVLRPSDVGFKMYPLFADDKNVAHALFCKMASFVPDGQDVIFTQPIENEEATKFVEANKFTNYLSMTRLYNKWNIDVDVKRVFSTSSTKYAIV</sequence>
<dbReference type="PROSITE" id="PS51186">
    <property type="entry name" value="GNAT"/>
    <property type="match status" value="1"/>
</dbReference>
<evidence type="ECO:0000313" key="3">
    <source>
        <dbReference type="Proteomes" id="UP001519460"/>
    </source>
</evidence>
<accession>A0ABD0JRF6</accession>
<evidence type="ECO:0000259" key="1">
    <source>
        <dbReference type="PROSITE" id="PS51186"/>
    </source>
</evidence>
<proteinExistence type="predicted"/>
<gene>
    <name evidence="2" type="ORF">BaRGS_00031563</name>
</gene>
<dbReference type="InterPro" id="IPR011047">
    <property type="entry name" value="Quinoprotein_ADH-like_sf"/>
</dbReference>
<reference evidence="2 3" key="1">
    <citation type="journal article" date="2023" name="Sci. Data">
        <title>Genome assembly of the Korean intertidal mud-creeper Batillaria attramentaria.</title>
        <authorList>
            <person name="Patra A.K."/>
            <person name="Ho P.T."/>
            <person name="Jun S."/>
            <person name="Lee S.J."/>
            <person name="Kim Y."/>
            <person name="Won Y.J."/>
        </authorList>
    </citation>
    <scope>NUCLEOTIDE SEQUENCE [LARGE SCALE GENOMIC DNA]</scope>
    <source>
        <strain evidence="2">Wonlab-2016</strain>
    </source>
</reference>
<dbReference type="InterPro" id="IPR016181">
    <property type="entry name" value="Acyl_CoA_acyltransferase"/>
</dbReference>
<dbReference type="Gene3D" id="3.40.630.90">
    <property type="match status" value="1"/>
</dbReference>
<dbReference type="Gene3D" id="3.40.630.30">
    <property type="match status" value="1"/>
</dbReference>
<dbReference type="InterPro" id="IPR000182">
    <property type="entry name" value="GNAT_dom"/>
</dbReference>
<protein>
    <recommendedName>
        <fullName evidence="1">N-acetyltransferase domain-containing protein</fullName>
    </recommendedName>
</protein>
<organism evidence="2 3">
    <name type="scientific">Batillaria attramentaria</name>
    <dbReference type="NCBI Taxonomy" id="370345"/>
    <lineage>
        <taxon>Eukaryota</taxon>
        <taxon>Metazoa</taxon>
        <taxon>Spiralia</taxon>
        <taxon>Lophotrochozoa</taxon>
        <taxon>Mollusca</taxon>
        <taxon>Gastropoda</taxon>
        <taxon>Caenogastropoda</taxon>
        <taxon>Sorbeoconcha</taxon>
        <taxon>Cerithioidea</taxon>
        <taxon>Batillariidae</taxon>
        <taxon>Batillaria</taxon>
    </lineage>
</organism>